<evidence type="ECO:0000313" key="10">
    <source>
        <dbReference type="Proteomes" id="UP001596162"/>
    </source>
</evidence>
<name>A0ABW0C6P6_9FLAO</name>
<dbReference type="InterPro" id="IPR058549">
    <property type="entry name" value="MeMalonylCoA_mutase_a/b_site"/>
</dbReference>
<dbReference type="PANTHER" id="PTHR48101:SF4">
    <property type="entry name" value="METHYLMALONYL-COA MUTASE, MITOCHONDRIAL"/>
    <property type="match status" value="1"/>
</dbReference>
<comment type="cofactor">
    <cofactor evidence="1">
        <name>adenosylcob(III)alamin</name>
        <dbReference type="ChEBI" id="CHEBI:18408"/>
    </cofactor>
</comment>
<dbReference type="PROSITE" id="PS00544">
    <property type="entry name" value="METMALONYL_COA_MUTASE"/>
    <property type="match status" value="1"/>
</dbReference>
<dbReference type="EMBL" id="JBHSLA010000003">
    <property type="protein sequence ID" value="MFC5195559.1"/>
    <property type="molecule type" value="Genomic_DNA"/>
</dbReference>
<keyword evidence="10" id="KW-1185">Reference proteome</keyword>
<keyword evidence="5" id="KW-0479">Metal-binding</keyword>
<accession>A0ABW0C6P6</accession>
<evidence type="ECO:0000256" key="2">
    <source>
        <dbReference type="ARBA" id="ARBA00008465"/>
    </source>
</evidence>
<dbReference type="InterPro" id="IPR036724">
    <property type="entry name" value="Cobalamin-bd_sf"/>
</dbReference>
<keyword evidence="7" id="KW-0170">Cobalt</keyword>
<evidence type="ECO:0000256" key="6">
    <source>
        <dbReference type="ARBA" id="ARBA00023235"/>
    </source>
</evidence>
<evidence type="ECO:0000256" key="3">
    <source>
        <dbReference type="ARBA" id="ARBA00012398"/>
    </source>
</evidence>
<proteinExistence type="inferred from homology"/>
<feature type="domain" description="B12-binding" evidence="8">
    <location>
        <begin position="580"/>
        <end position="707"/>
    </location>
</feature>
<dbReference type="SUPFAM" id="SSF52242">
    <property type="entry name" value="Cobalamin (vitamin B12)-binding domain"/>
    <property type="match status" value="1"/>
</dbReference>
<dbReference type="InterPro" id="IPR006158">
    <property type="entry name" value="Cobalamin-bd"/>
</dbReference>
<dbReference type="PANTHER" id="PTHR48101">
    <property type="entry name" value="METHYLMALONYL-COA MUTASE, MITOCHONDRIAL-RELATED"/>
    <property type="match status" value="1"/>
</dbReference>
<dbReference type="CDD" id="cd03679">
    <property type="entry name" value="MM_CoA_mutase_alpha_like"/>
    <property type="match status" value="1"/>
</dbReference>
<dbReference type="InterPro" id="IPR006159">
    <property type="entry name" value="Acid_CoA_mut_C"/>
</dbReference>
<organism evidence="9 10">
    <name type="scientific">Bizionia hallyeonensis</name>
    <dbReference type="NCBI Taxonomy" id="1123757"/>
    <lineage>
        <taxon>Bacteria</taxon>
        <taxon>Pseudomonadati</taxon>
        <taxon>Bacteroidota</taxon>
        <taxon>Flavobacteriia</taxon>
        <taxon>Flavobacteriales</taxon>
        <taxon>Flavobacteriaceae</taxon>
        <taxon>Bizionia</taxon>
    </lineage>
</organism>
<dbReference type="NCBIfam" id="TIGR00641">
    <property type="entry name" value="acid_CoA_mut_N"/>
    <property type="match status" value="1"/>
</dbReference>
<evidence type="ECO:0000256" key="1">
    <source>
        <dbReference type="ARBA" id="ARBA00001922"/>
    </source>
</evidence>
<gene>
    <name evidence="9" type="primary">scpA</name>
    <name evidence="9" type="ORF">ACFPH8_09485</name>
</gene>
<sequence>MSRKNIQHIQLKSTESQARNEAFDTFNSAEDIAIKSVYSKADVANLEHLNFAAGITPNLRGPYSTMYVRRPWTIRQYAGFSTAEDSNAFYRRNLAAGQKGLSVAFDLATHRGYDSDHNRVVGDVGKAGVAIDSVEDMKILFDDIPLDKMSVSMTMNGAVLPIMAFYIVAAEEQGVKPELLAGTIQNDILKEFMVRNTYIYPPTPSMKIISDIFEYTSKNMPKFNSISISGYHMQEAGATCDIELAYTLADGLEYVKKGIAAGMDIDTFAPRLSFFWAIGMNHFMEIAKMRAARMLWAKLIKPFNPKNEKSLALRTHCQTSGWSLTEQDPFNNVARTTIEAAAAAFGGTQSLHTNALDEAIALPTDFSARIARNTQIYLQEETQITKTVDPWAGSYYVEKLTHDIAEKAWKLIEEVEELGGMTKAIEAGIPKLRIEEAAARKQARIDSNQDIIVGVNQYRLAEEAPITTLEVDNQTVRTSQIERLNKIKATRDASKVKQALANLTTAAKSNQDNLLALAVEAARERATLGEISDALEVAFGRYKAQIKSFSGVYSKEIKDDESFKKAKALADAFAEQDGRRPRIMIAKMGQDGHDRGAKVVATGYADVGFDVDIGPLFQTPQEAAKQAVENDVHVLGVSSLAAGHKTLVPQVIDALKAYGREDIMVIVGGVIPKQDYQYLFDAGAVAVFGPGTKISDAAIQILDILID</sequence>
<keyword evidence="4" id="KW-0846">Cobalamin</keyword>
<protein>
    <recommendedName>
        <fullName evidence="3">methylmalonyl-CoA mutase</fullName>
        <ecNumber evidence="3">5.4.99.2</ecNumber>
    </recommendedName>
</protein>
<evidence type="ECO:0000256" key="4">
    <source>
        <dbReference type="ARBA" id="ARBA00022628"/>
    </source>
</evidence>
<dbReference type="Pfam" id="PF01642">
    <property type="entry name" value="MM_CoA_mutase"/>
    <property type="match status" value="1"/>
</dbReference>
<dbReference type="InterPro" id="IPR016176">
    <property type="entry name" value="Cbl-dep_enz_cat"/>
</dbReference>
<dbReference type="PROSITE" id="PS51332">
    <property type="entry name" value="B12_BINDING"/>
    <property type="match status" value="1"/>
</dbReference>
<evidence type="ECO:0000256" key="5">
    <source>
        <dbReference type="ARBA" id="ARBA00022723"/>
    </source>
</evidence>
<evidence type="ECO:0000256" key="7">
    <source>
        <dbReference type="ARBA" id="ARBA00023285"/>
    </source>
</evidence>
<dbReference type="Gene3D" id="3.20.20.240">
    <property type="entry name" value="Methylmalonyl-CoA mutase"/>
    <property type="match status" value="1"/>
</dbReference>
<dbReference type="NCBIfam" id="NF006944">
    <property type="entry name" value="PRK09426.1"/>
    <property type="match status" value="1"/>
</dbReference>
<dbReference type="Proteomes" id="UP001596162">
    <property type="component" value="Unassembled WGS sequence"/>
</dbReference>
<dbReference type="Gene3D" id="3.40.50.280">
    <property type="entry name" value="Cobalamin-binding domain"/>
    <property type="match status" value="1"/>
</dbReference>
<dbReference type="RefSeq" id="WP_376860458.1">
    <property type="nucleotide sequence ID" value="NZ_JBHSLA010000003.1"/>
</dbReference>
<comment type="caution">
    <text evidence="9">The sequence shown here is derived from an EMBL/GenBank/DDBJ whole genome shotgun (WGS) entry which is preliminary data.</text>
</comment>
<dbReference type="GO" id="GO:0004494">
    <property type="term" value="F:methylmalonyl-CoA mutase activity"/>
    <property type="evidence" value="ECO:0007669"/>
    <property type="project" value="UniProtKB-EC"/>
</dbReference>
<dbReference type="CDD" id="cd02071">
    <property type="entry name" value="MM_CoA_mut_B12_BD"/>
    <property type="match status" value="1"/>
</dbReference>
<dbReference type="InterPro" id="IPR006098">
    <property type="entry name" value="MMCoA_mutase_a_cat"/>
</dbReference>
<reference evidence="10" key="1">
    <citation type="journal article" date="2019" name="Int. J. Syst. Evol. Microbiol.">
        <title>The Global Catalogue of Microorganisms (GCM) 10K type strain sequencing project: providing services to taxonomists for standard genome sequencing and annotation.</title>
        <authorList>
            <consortium name="The Broad Institute Genomics Platform"/>
            <consortium name="The Broad Institute Genome Sequencing Center for Infectious Disease"/>
            <person name="Wu L."/>
            <person name="Ma J."/>
        </authorList>
    </citation>
    <scope>NUCLEOTIDE SEQUENCE [LARGE SCALE GENOMIC DNA]</scope>
    <source>
        <strain evidence="10">JCM 17978</strain>
    </source>
</reference>
<dbReference type="SUPFAM" id="SSF51703">
    <property type="entry name" value="Cobalamin (vitamin B12)-dependent enzymes"/>
    <property type="match status" value="1"/>
</dbReference>
<dbReference type="NCBIfam" id="TIGR00640">
    <property type="entry name" value="acid_CoA_mut_C"/>
    <property type="match status" value="1"/>
</dbReference>
<dbReference type="InterPro" id="IPR006099">
    <property type="entry name" value="MeMalonylCoA_mutase_a/b_cat"/>
</dbReference>
<evidence type="ECO:0000313" key="9">
    <source>
        <dbReference type="EMBL" id="MFC5195559.1"/>
    </source>
</evidence>
<keyword evidence="6 9" id="KW-0413">Isomerase</keyword>
<evidence type="ECO:0000259" key="8">
    <source>
        <dbReference type="PROSITE" id="PS51332"/>
    </source>
</evidence>
<dbReference type="Pfam" id="PF02310">
    <property type="entry name" value="B12-binding"/>
    <property type="match status" value="1"/>
</dbReference>
<comment type="similarity">
    <text evidence="2">Belongs to the methylmalonyl-CoA mutase family.</text>
</comment>
<dbReference type="EC" id="5.4.99.2" evidence="3"/>